<accession>A0ACC2CAN4</accession>
<proteinExistence type="predicted"/>
<gene>
    <name evidence="1" type="ORF">O6H91_11G076100</name>
</gene>
<protein>
    <submittedName>
        <fullName evidence="1">Uncharacterized protein</fullName>
    </submittedName>
</protein>
<comment type="caution">
    <text evidence="1">The sequence shown here is derived from an EMBL/GenBank/DDBJ whole genome shotgun (WGS) entry which is preliminary data.</text>
</comment>
<keyword evidence="2" id="KW-1185">Reference proteome</keyword>
<dbReference type="EMBL" id="CM055102">
    <property type="protein sequence ID" value="KAJ7539073.1"/>
    <property type="molecule type" value="Genomic_DNA"/>
</dbReference>
<evidence type="ECO:0000313" key="2">
    <source>
        <dbReference type="Proteomes" id="UP001162992"/>
    </source>
</evidence>
<organism evidence="1 2">
    <name type="scientific">Diphasiastrum complanatum</name>
    <name type="common">Issler's clubmoss</name>
    <name type="synonym">Lycopodium complanatum</name>
    <dbReference type="NCBI Taxonomy" id="34168"/>
    <lineage>
        <taxon>Eukaryota</taxon>
        <taxon>Viridiplantae</taxon>
        <taxon>Streptophyta</taxon>
        <taxon>Embryophyta</taxon>
        <taxon>Tracheophyta</taxon>
        <taxon>Lycopodiopsida</taxon>
        <taxon>Lycopodiales</taxon>
        <taxon>Lycopodiaceae</taxon>
        <taxon>Lycopodioideae</taxon>
        <taxon>Diphasiastrum</taxon>
    </lineage>
</organism>
<dbReference type="Proteomes" id="UP001162992">
    <property type="component" value="Chromosome 11"/>
</dbReference>
<reference evidence="2" key="1">
    <citation type="journal article" date="2024" name="Proc. Natl. Acad. Sci. U.S.A.">
        <title>Extraordinary preservation of gene collinearity over three hundred million years revealed in homosporous lycophytes.</title>
        <authorList>
            <person name="Li C."/>
            <person name="Wickell D."/>
            <person name="Kuo L.Y."/>
            <person name="Chen X."/>
            <person name="Nie B."/>
            <person name="Liao X."/>
            <person name="Peng D."/>
            <person name="Ji J."/>
            <person name="Jenkins J."/>
            <person name="Williams M."/>
            <person name="Shu S."/>
            <person name="Plott C."/>
            <person name="Barry K."/>
            <person name="Rajasekar S."/>
            <person name="Grimwood J."/>
            <person name="Han X."/>
            <person name="Sun S."/>
            <person name="Hou Z."/>
            <person name="He W."/>
            <person name="Dai G."/>
            <person name="Sun C."/>
            <person name="Schmutz J."/>
            <person name="Leebens-Mack J.H."/>
            <person name="Li F.W."/>
            <person name="Wang L."/>
        </authorList>
    </citation>
    <scope>NUCLEOTIDE SEQUENCE [LARGE SCALE GENOMIC DNA]</scope>
    <source>
        <strain evidence="2">cv. PW_Plant_1</strain>
    </source>
</reference>
<sequence>MPPYKTEIECTAYCSCGYCCSWEWGVKMPGPFYLGLSPTWLPIRLRNRRKGYVNAAVPILSRYWTSTSLIGSPYFGLTSIGKFPAQVRPPIFSKLSLMQYQKLPGRLLLPWRLLPVYGSIAADTNYYPFGTRMFVPGYGWGEFSHIGCGKNVVGMVSWTKVEDRGSAIKGPSRIDLYHRSHKEALKWGRRKLQVLVVLPGQSFLDLLRVPKPLKSFLKTLNFLRSILF</sequence>
<name>A0ACC2CAN4_DIPCM</name>
<evidence type="ECO:0000313" key="1">
    <source>
        <dbReference type="EMBL" id="KAJ7539073.1"/>
    </source>
</evidence>